<dbReference type="EMBL" id="JACGCM010000146">
    <property type="protein sequence ID" value="KAF6175784.1"/>
    <property type="molecule type" value="Genomic_DNA"/>
</dbReference>
<feature type="domain" description="TORTIFOLIA1/SINE1-2 N-terminal" evidence="4">
    <location>
        <begin position="29"/>
        <end position="310"/>
    </location>
</feature>
<sequence length="814" mass="89761">MTLQAPKPTKHPKSSSKPSYLSSHLAMIELKQRILTSISKLSDRDTHQIAVEDLVYIIKTLNTDVGVSMFLNCLYDASCDPKPAVKKESLRLFAIVSTSHSDSTSTHLNKIVAHIVKRLKDSDSSVRGTCCEVIGGLSSLYLRCCGGDSENLGVVLMLFVKPLFEAMGEQNKGVQVGAALCLARVVECAAVDAQVNLFQKLCPRICKFLNNQNFLAKAALLSVVASLSQVGALVPQSLPILLPTIHGCLENNDWATRKAAADTLSALASHSSHLIADAASLTINKLESCRFDKVKPARDSMTEAFQLWKKISEKGDTGTPGDPSEIFCDEKAGDRNSDYVKDKLNKKAPNLSDREWNAEFFQKLETQGSGDWPVEVAVPRVFISSTNEQGDEKLEGNNIGRSIHSEHGEFDDGHGSANVKYHNSERGSARVFNKQRNVDDFARDKLTEQRIYNESFSKSRVLDVNDRVEGPSINNSGNLQAIQRQLSQLERQQAHLMTMLQDFMGGSHDNMVTLQNRVRGLERIVEDMARDLTISPHMRDSNFMVGSDASSSRSLGMYNGFPAYSNFWQSDVSQTRGSYSYGASRIQNISSKRAFDYTTRSANNGDQVGNRRTWHKGSGPTRLGEGPSARSVWQASKDEATLQAIRGVSGDESGSRSVALNDDDSRRQDRDAIATSWKNAMNALRKSDMDTAFVEVLSVADDQLLVQLMKKSGPVMDQLSGETVTVILRAIGHFIQEQSLVDIGLSWAQQLVDLVNKNGPDVLRIPTESRKELLMNLHEASSAIDLPEDWEGAIPVQIMLQLASAWGIDMQCER</sequence>
<name>A0A7J7P9G5_9MAGN</name>
<dbReference type="Proteomes" id="UP000541444">
    <property type="component" value="Unassembled WGS sequence"/>
</dbReference>
<reference evidence="5 6" key="1">
    <citation type="journal article" date="2020" name="IScience">
        <title>Genome Sequencing of the Endangered Kingdonia uniflora (Circaeasteraceae, Ranunculales) Reveals Potential Mechanisms of Evolutionary Specialization.</title>
        <authorList>
            <person name="Sun Y."/>
            <person name="Deng T."/>
            <person name="Zhang A."/>
            <person name="Moore M.J."/>
            <person name="Landis J.B."/>
            <person name="Lin N."/>
            <person name="Zhang H."/>
            <person name="Zhang X."/>
            <person name="Huang J."/>
            <person name="Zhang X."/>
            <person name="Sun H."/>
            <person name="Wang H."/>
        </authorList>
    </citation>
    <scope>NUCLEOTIDE SEQUENCE [LARGE SCALE GENOMIC DNA]</scope>
    <source>
        <strain evidence="5">TB1705</strain>
        <tissue evidence="5">Leaf</tissue>
    </source>
</reference>
<gene>
    <name evidence="5" type="ORF">GIB67_035911</name>
</gene>
<dbReference type="GO" id="GO:0010031">
    <property type="term" value="P:circumnutation"/>
    <property type="evidence" value="ECO:0007669"/>
    <property type="project" value="TreeGrafter"/>
</dbReference>
<evidence type="ECO:0000313" key="5">
    <source>
        <dbReference type="EMBL" id="KAF6175784.1"/>
    </source>
</evidence>
<accession>A0A7J7P9G5</accession>
<comment type="caution">
    <text evidence="5">The sequence shown here is derived from an EMBL/GenBank/DDBJ whole genome shotgun (WGS) entry which is preliminary data.</text>
</comment>
<dbReference type="Gene3D" id="1.25.10.10">
    <property type="entry name" value="Leucine-rich Repeat Variant"/>
    <property type="match status" value="2"/>
</dbReference>
<feature type="coiled-coil region" evidence="1">
    <location>
        <begin position="479"/>
        <end position="531"/>
    </location>
</feature>
<dbReference type="InterPro" id="IPR016024">
    <property type="entry name" value="ARM-type_fold"/>
</dbReference>
<evidence type="ECO:0000259" key="4">
    <source>
        <dbReference type="Pfam" id="PF24714"/>
    </source>
</evidence>
<feature type="region of interest" description="Disordered" evidence="2">
    <location>
        <begin position="646"/>
        <end position="669"/>
    </location>
</feature>
<feature type="region of interest" description="Disordered" evidence="2">
    <location>
        <begin position="600"/>
        <end position="629"/>
    </location>
</feature>
<keyword evidence="1" id="KW-0175">Coiled coil</keyword>
<evidence type="ECO:0000256" key="1">
    <source>
        <dbReference type="SAM" id="Coils"/>
    </source>
</evidence>
<evidence type="ECO:0000259" key="3">
    <source>
        <dbReference type="Pfam" id="PF24713"/>
    </source>
</evidence>
<dbReference type="AlphaFoldDB" id="A0A7J7P9G5"/>
<dbReference type="GO" id="GO:0009826">
    <property type="term" value="P:unidimensional cell growth"/>
    <property type="evidence" value="ECO:0007669"/>
    <property type="project" value="TreeGrafter"/>
</dbReference>
<dbReference type="OrthoDB" id="298726at2759"/>
<dbReference type="InterPro" id="IPR057599">
    <property type="entry name" value="TORTIFOLIA1/TORL1-2_C"/>
</dbReference>
<dbReference type="InterPro" id="IPR033337">
    <property type="entry name" value="TORTIFOLIA1/SINE1-2"/>
</dbReference>
<evidence type="ECO:0000313" key="6">
    <source>
        <dbReference type="Proteomes" id="UP000541444"/>
    </source>
</evidence>
<dbReference type="InterPro" id="IPR011989">
    <property type="entry name" value="ARM-like"/>
</dbReference>
<dbReference type="Pfam" id="PF24714">
    <property type="entry name" value="TOR1L1_N"/>
    <property type="match status" value="1"/>
</dbReference>
<dbReference type="GO" id="GO:0008017">
    <property type="term" value="F:microtubule binding"/>
    <property type="evidence" value="ECO:0007669"/>
    <property type="project" value="InterPro"/>
</dbReference>
<organism evidence="5 6">
    <name type="scientific">Kingdonia uniflora</name>
    <dbReference type="NCBI Taxonomy" id="39325"/>
    <lineage>
        <taxon>Eukaryota</taxon>
        <taxon>Viridiplantae</taxon>
        <taxon>Streptophyta</taxon>
        <taxon>Embryophyta</taxon>
        <taxon>Tracheophyta</taxon>
        <taxon>Spermatophyta</taxon>
        <taxon>Magnoliopsida</taxon>
        <taxon>Ranunculales</taxon>
        <taxon>Circaeasteraceae</taxon>
        <taxon>Kingdonia</taxon>
    </lineage>
</organism>
<dbReference type="Pfam" id="PF24713">
    <property type="entry name" value="TOR1L1_C"/>
    <property type="match status" value="1"/>
</dbReference>
<dbReference type="GO" id="GO:0010005">
    <property type="term" value="C:cortical microtubule, transverse to long axis"/>
    <property type="evidence" value="ECO:0007669"/>
    <property type="project" value="TreeGrafter"/>
</dbReference>
<feature type="region of interest" description="Disordered" evidence="2">
    <location>
        <begin position="1"/>
        <end position="20"/>
    </location>
</feature>
<protein>
    <recommendedName>
        <fullName evidence="7">TOG domain-containing protein</fullName>
    </recommendedName>
</protein>
<dbReference type="SUPFAM" id="SSF48371">
    <property type="entry name" value="ARM repeat"/>
    <property type="match status" value="1"/>
</dbReference>
<keyword evidence="6" id="KW-1185">Reference proteome</keyword>
<dbReference type="PANTHER" id="PTHR31355:SF7">
    <property type="entry name" value="MICROTUBULE-ASSOCIATED PROTEIN TORTIFOLIA1"/>
    <property type="match status" value="1"/>
</dbReference>
<feature type="domain" description="TORTIFOLIA1/TORL1-2 C-terminal" evidence="3">
    <location>
        <begin position="674"/>
        <end position="806"/>
    </location>
</feature>
<evidence type="ECO:0000256" key="2">
    <source>
        <dbReference type="SAM" id="MobiDB-lite"/>
    </source>
</evidence>
<proteinExistence type="predicted"/>
<dbReference type="PANTHER" id="PTHR31355">
    <property type="entry name" value="MICROTUBULE-ASSOCIATED PROTEIN TORTIFOLIA1"/>
    <property type="match status" value="1"/>
</dbReference>
<evidence type="ECO:0008006" key="7">
    <source>
        <dbReference type="Google" id="ProtNLM"/>
    </source>
</evidence>
<dbReference type="InterPro" id="IPR057600">
    <property type="entry name" value="TORTIFOLIA1/SINE1-2_N"/>
</dbReference>